<proteinExistence type="predicted"/>
<dbReference type="InterPro" id="IPR027417">
    <property type="entry name" value="P-loop_NTPase"/>
</dbReference>
<dbReference type="RefSeq" id="WP_110631805.1">
    <property type="nucleotide sequence ID" value="NZ_CP029788.1"/>
</dbReference>
<evidence type="ECO:0008006" key="3">
    <source>
        <dbReference type="Google" id="ProtNLM"/>
    </source>
</evidence>
<dbReference type="SUPFAM" id="SSF52540">
    <property type="entry name" value="P-loop containing nucleoside triphosphate hydrolases"/>
    <property type="match status" value="1"/>
</dbReference>
<dbReference type="EMBL" id="CP029788">
    <property type="protein sequence ID" value="AWT45987.1"/>
    <property type="molecule type" value="Genomic_DNA"/>
</dbReference>
<accession>A0A2U9P8U5</accession>
<gene>
    <name evidence="1" type="ORF">DMT42_29330</name>
</gene>
<dbReference type="KEGG" id="sact:DMT42_29330"/>
<sequence length="366" mass="40335">MTVPMPPGATAQEILCPYCLEIISYDEQQLFARNDKQLFEELRVDRRISPLRLADTLRSAYQRCGNSEGQQAHYIPVPYLTNGSPLTVAMVGDSATGKTHLLTQMIAEIADGGLKRYGLQMQSVNPQDHQTFMTERVERLRSGTMLEHTRSAGEFAAFVDALLLSRPDGPARPVAFFDLAGEDLRRTDALTRFMVGVDALIFVVDPLRALPMPYLDPLRGDLGYTRGGDPAFQTVLDRLPRAGGQYLGVAAAVVVNKSDLVRFEPPVDRWLGEPPPERRLAERFAAESRDAYAFLRHHTGQAWVSPFDSVLRCTLHFASATGSHDHEGRFPHGTRPLRVLEPLVSVLAMCGLLDDGAEDGPAAVGL</sequence>
<keyword evidence="2" id="KW-1185">Reference proteome</keyword>
<dbReference type="Gene3D" id="3.40.50.300">
    <property type="entry name" value="P-loop containing nucleotide triphosphate hydrolases"/>
    <property type="match status" value="1"/>
</dbReference>
<dbReference type="Proteomes" id="UP000247634">
    <property type="component" value="Chromosome"/>
</dbReference>
<dbReference type="AlphaFoldDB" id="A0A2U9P8U5"/>
<evidence type="ECO:0000313" key="2">
    <source>
        <dbReference type="Proteomes" id="UP000247634"/>
    </source>
</evidence>
<dbReference type="OrthoDB" id="5171766at2"/>
<reference evidence="1 2" key="1">
    <citation type="submission" date="2018-06" db="EMBL/GenBank/DDBJ databases">
        <title>The complete genome sequence of a nosiheptide producer Streptomyces actuosus ATCC 25421: deducing the ability of producing a new class III lantibiotics.</title>
        <authorList>
            <person name="Liu W."/>
            <person name="Sun F."/>
            <person name="Hu Y."/>
        </authorList>
    </citation>
    <scope>NUCLEOTIDE SEQUENCE [LARGE SCALE GENOMIC DNA]</scope>
    <source>
        <strain evidence="1 2">ATCC 25421</strain>
    </source>
</reference>
<evidence type="ECO:0000313" key="1">
    <source>
        <dbReference type="EMBL" id="AWT45987.1"/>
    </source>
</evidence>
<protein>
    <recommendedName>
        <fullName evidence="3">AAA+ ATPase domain-containing protein</fullName>
    </recommendedName>
</protein>
<organism evidence="1 2">
    <name type="scientific">Streptomyces actuosus</name>
    <dbReference type="NCBI Taxonomy" id="1885"/>
    <lineage>
        <taxon>Bacteria</taxon>
        <taxon>Bacillati</taxon>
        <taxon>Actinomycetota</taxon>
        <taxon>Actinomycetes</taxon>
        <taxon>Kitasatosporales</taxon>
        <taxon>Streptomycetaceae</taxon>
        <taxon>Streptomyces</taxon>
    </lineage>
</organism>
<name>A0A2U9P8U5_STRAS</name>